<accession>E4ZI20</accession>
<protein>
    <submittedName>
        <fullName evidence="1">Predicted protein</fullName>
    </submittedName>
</protein>
<organism evidence="2">
    <name type="scientific">Leptosphaeria maculans (strain JN3 / isolate v23.1.3 / race Av1-4-5-6-7-8)</name>
    <name type="common">Blackleg fungus</name>
    <name type="synonym">Phoma lingam</name>
    <dbReference type="NCBI Taxonomy" id="985895"/>
    <lineage>
        <taxon>Eukaryota</taxon>
        <taxon>Fungi</taxon>
        <taxon>Dikarya</taxon>
        <taxon>Ascomycota</taxon>
        <taxon>Pezizomycotina</taxon>
        <taxon>Dothideomycetes</taxon>
        <taxon>Pleosporomycetidae</taxon>
        <taxon>Pleosporales</taxon>
        <taxon>Pleosporineae</taxon>
        <taxon>Leptosphaeriaceae</taxon>
        <taxon>Plenodomus</taxon>
        <taxon>Plenodomus lingam/Leptosphaeria maculans species complex</taxon>
    </lineage>
</organism>
<dbReference type="VEuPathDB" id="FungiDB:LEMA_uP061970.1"/>
<dbReference type="HOGENOM" id="CLU_3207753_0_0_1"/>
<reference evidence="2" key="1">
    <citation type="journal article" date="2011" name="Nat. Commun.">
        <title>Effector diversification within compartments of the Leptosphaeria maculans genome affected by Repeat-Induced Point mutations.</title>
        <authorList>
            <person name="Rouxel T."/>
            <person name="Grandaubert J."/>
            <person name="Hane J.K."/>
            <person name="Hoede C."/>
            <person name="van de Wouw A.P."/>
            <person name="Couloux A."/>
            <person name="Dominguez V."/>
            <person name="Anthouard V."/>
            <person name="Bally P."/>
            <person name="Bourras S."/>
            <person name="Cozijnsen A.J."/>
            <person name="Ciuffetti L.M."/>
            <person name="Degrave A."/>
            <person name="Dilmaghani A."/>
            <person name="Duret L."/>
            <person name="Fudal I."/>
            <person name="Goodwin S.B."/>
            <person name="Gout L."/>
            <person name="Glaser N."/>
            <person name="Linglin J."/>
            <person name="Kema G.H.J."/>
            <person name="Lapalu N."/>
            <person name="Lawrence C.B."/>
            <person name="May K."/>
            <person name="Meyer M."/>
            <person name="Ollivier B."/>
            <person name="Poulain J."/>
            <person name="Schoch C.L."/>
            <person name="Simon A."/>
            <person name="Spatafora J.W."/>
            <person name="Stachowiak A."/>
            <person name="Turgeon B.G."/>
            <person name="Tyler B.M."/>
            <person name="Vincent D."/>
            <person name="Weissenbach J."/>
            <person name="Amselem J."/>
            <person name="Quesneville H."/>
            <person name="Oliver R.P."/>
            <person name="Wincker P."/>
            <person name="Balesdent M.-H."/>
            <person name="Howlett B.J."/>
        </authorList>
    </citation>
    <scope>NUCLEOTIDE SEQUENCE [LARGE SCALE GENOMIC DNA]</scope>
    <source>
        <strain evidence="2">JN3 / isolate v23.1.3 / race Av1-4-5-6-7-8</strain>
    </source>
</reference>
<dbReference type="InParanoid" id="E4ZI20"/>
<gene>
    <name evidence="1" type="ORF">LEMA_uP061970.1</name>
</gene>
<proteinExistence type="predicted"/>
<dbReference type="AlphaFoldDB" id="E4ZI20"/>
<dbReference type="EMBL" id="FP929065">
    <property type="protein sequence ID" value="CBX91163.1"/>
    <property type="molecule type" value="Genomic_DNA"/>
</dbReference>
<evidence type="ECO:0000313" key="2">
    <source>
        <dbReference type="Proteomes" id="UP000002668"/>
    </source>
</evidence>
<name>E4ZI20_LEPMJ</name>
<dbReference type="Proteomes" id="UP000002668">
    <property type="component" value="Genome"/>
</dbReference>
<keyword evidence="2" id="KW-1185">Reference proteome</keyword>
<evidence type="ECO:0000313" key="1">
    <source>
        <dbReference type="EMBL" id="CBX91163.1"/>
    </source>
</evidence>
<sequence length="45" mass="4721">MARFLVACSLASEPWVAQTSTSRSLLLLALAQSTALLFPSNCPGP</sequence>